<feature type="transmembrane region" description="Helical" evidence="2">
    <location>
        <begin position="176"/>
        <end position="193"/>
    </location>
</feature>
<evidence type="ECO:0000256" key="2">
    <source>
        <dbReference type="SAM" id="Phobius"/>
    </source>
</evidence>
<dbReference type="OrthoDB" id="198650at2759"/>
<organism evidence="3 4">
    <name type="scientific">Triparma columacea</name>
    <dbReference type="NCBI Taxonomy" id="722753"/>
    <lineage>
        <taxon>Eukaryota</taxon>
        <taxon>Sar</taxon>
        <taxon>Stramenopiles</taxon>
        <taxon>Ochrophyta</taxon>
        <taxon>Bolidophyceae</taxon>
        <taxon>Parmales</taxon>
        <taxon>Triparmaceae</taxon>
        <taxon>Triparma</taxon>
    </lineage>
</organism>
<dbReference type="Proteomes" id="UP001165065">
    <property type="component" value="Unassembled WGS sequence"/>
</dbReference>
<dbReference type="Pfam" id="PF06772">
    <property type="entry name" value="LtrA"/>
    <property type="match status" value="1"/>
</dbReference>
<evidence type="ECO:0000256" key="1">
    <source>
        <dbReference type="SAM" id="MobiDB-lite"/>
    </source>
</evidence>
<feature type="transmembrane region" description="Helical" evidence="2">
    <location>
        <begin position="416"/>
        <end position="433"/>
    </location>
</feature>
<protein>
    <recommendedName>
        <fullName evidence="5">Transmembrane protein</fullName>
    </recommendedName>
</protein>
<feature type="compositionally biased region" description="Basic and acidic residues" evidence="1">
    <location>
        <begin position="465"/>
        <end position="476"/>
    </location>
</feature>
<dbReference type="PANTHER" id="PTHR36840">
    <property type="entry name" value="BLL5714 PROTEIN"/>
    <property type="match status" value="1"/>
</dbReference>
<feature type="transmembrane region" description="Helical" evidence="2">
    <location>
        <begin position="341"/>
        <end position="365"/>
    </location>
</feature>
<evidence type="ECO:0000313" key="4">
    <source>
        <dbReference type="Proteomes" id="UP001165065"/>
    </source>
</evidence>
<evidence type="ECO:0008006" key="5">
    <source>
        <dbReference type="Google" id="ProtNLM"/>
    </source>
</evidence>
<feature type="transmembrane region" description="Helical" evidence="2">
    <location>
        <begin position="208"/>
        <end position="230"/>
    </location>
</feature>
<evidence type="ECO:0000313" key="3">
    <source>
        <dbReference type="EMBL" id="GMI37511.1"/>
    </source>
</evidence>
<feature type="region of interest" description="Disordered" evidence="1">
    <location>
        <begin position="465"/>
        <end position="488"/>
    </location>
</feature>
<keyword evidence="2" id="KW-0812">Transmembrane</keyword>
<sequence length="488" mass="54570">MSGGDDGDNNLKTKLLDVNASEEVFEEGGMGLEDGGTDGESFDTLTLTTNSNTAKDRISLVKSEECQAHLNYLPFWRKPVARQYWVKTDYGFVSSLSINKENRAATPADLVFDLVFVVLLNRLGRALRAELNNDCGSASLRQECGDFAWSIALNRFVLILMSSYAVYHNWQYKNQFLSYIIPDILVTLLWILVGEECPINSCWTPFIVFWWSAIFVDFFKALMPLWWFRLKLIKCRTELMAFNLPLLVERYELFVIISIGEVVAASLASESVSSEGAEDDDHHRFLEDGDAINFDKDTYLLVALIVLEAALIKLAYFDVAEHPCPTGKNRSKRRHALARNAKTGVAWVMLYLPLNAAIVIFGSIMEPLKLHGEFSQVTANSLSFCLGIIVVIIALFDILHGGGGSQRRAVSKQSRTVFKAALVIIFAALPFATDWNKSPLGFVACCNVVTLIEVAFTFYSFRPMSDKQKPKKREGIESLLRGDSGSTD</sequence>
<feature type="transmembrane region" description="Helical" evidence="2">
    <location>
        <begin position="377"/>
        <end position="396"/>
    </location>
</feature>
<reference evidence="4" key="1">
    <citation type="journal article" date="2023" name="Commun. Biol.">
        <title>Genome analysis of Parmales, the sister group of diatoms, reveals the evolutionary specialization of diatoms from phago-mixotrophs to photoautotrophs.</title>
        <authorList>
            <person name="Ban H."/>
            <person name="Sato S."/>
            <person name="Yoshikawa S."/>
            <person name="Yamada K."/>
            <person name="Nakamura Y."/>
            <person name="Ichinomiya M."/>
            <person name="Sato N."/>
            <person name="Blanc-Mathieu R."/>
            <person name="Endo H."/>
            <person name="Kuwata A."/>
            <person name="Ogata H."/>
        </authorList>
    </citation>
    <scope>NUCLEOTIDE SEQUENCE [LARGE SCALE GENOMIC DNA]</scope>
</reference>
<dbReference type="InterPro" id="IPR010640">
    <property type="entry name" value="Low_temperature_requirement_A"/>
</dbReference>
<keyword evidence="2" id="KW-1133">Transmembrane helix</keyword>
<keyword evidence="2" id="KW-0472">Membrane</keyword>
<feature type="transmembrane region" description="Helical" evidence="2">
    <location>
        <begin position="439"/>
        <end position="461"/>
    </location>
</feature>
<name>A0A9W7G8F8_9STRA</name>
<gene>
    <name evidence="3" type="ORF">TrCOL_g7526</name>
</gene>
<dbReference type="EMBL" id="BRYA01000074">
    <property type="protein sequence ID" value="GMI37511.1"/>
    <property type="molecule type" value="Genomic_DNA"/>
</dbReference>
<keyword evidence="4" id="KW-1185">Reference proteome</keyword>
<dbReference type="AlphaFoldDB" id="A0A9W7G8F8"/>
<comment type="caution">
    <text evidence="3">The sequence shown here is derived from an EMBL/GenBank/DDBJ whole genome shotgun (WGS) entry which is preliminary data.</text>
</comment>
<accession>A0A9W7G8F8</accession>
<dbReference type="PANTHER" id="PTHR36840:SF1">
    <property type="entry name" value="BLL5714 PROTEIN"/>
    <property type="match status" value="1"/>
</dbReference>
<proteinExistence type="predicted"/>